<dbReference type="Proteomes" id="UP000255106">
    <property type="component" value="Unassembled WGS sequence"/>
</dbReference>
<evidence type="ECO:0000313" key="1">
    <source>
        <dbReference type="EMBL" id="STQ10239.1"/>
    </source>
</evidence>
<name>A0A377LVS9_ENTCL</name>
<proteinExistence type="predicted"/>
<protein>
    <submittedName>
        <fullName evidence="1">Regulatory protein DeoR</fullName>
    </submittedName>
</protein>
<dbReference type="AlphaFoldDB" id="A0A377LVS9"/>
<gene>
    <name evidence="1" type="ORF">NCTC10005_02983</name>
</gene>
<dbReference type="EMBL" id="UGJB01000004">
    <property type="protein sequence ID" value="STQ10239.1"/>
    <property type="molecule type" value="Genomic_DNA"/>
</dbReference>
<accession>A0A377LVS9</accession>
<reference evidence="1 2" key="1">
    <citation type="submission" date="2018-06" db="EMBL/GenBank/DDBJ databases">
        <authorList>
            <consortium name="Pathogen Informatics"/>
            <person name="Doyle S."/>
        </authorList>
    </citation>
    <scope>NUCLEOTIDE SEQUENCE [LARGE SCALE GENOMIC DNA]</scope>
    <source>
        <strain evidence="1 2">NCTC10005</strain>
    </source>
</reference>
<organism evidence="1 2">
    <name type="scientific">Enterobacter cloacae</name>
    <dbReference type="NCBI Taxonomy" id="550"/>
    <lineage>
        <taxon>Bacteria</taxon>
        <taxon>Pseudomonadati</taxon>
        <taxon>Pseudomonadota</taxon>
        <taxon>Gammaproteobacteria</taxon>
        <taxon>Enterobacterales</taxon>
        <taxon>Enterobacteriaceae</taxon>
        <taxon>Enterobacter</taxon>
        <taxon>Enterobacter cloacae complex</taxon>
    </lineage>
</organism>
<sequence>MTDWRSDCLSLSVRLPGRRNTERERHWQSSLVLSVRTLRRDFRERLIYLNLEYRHGHCRLLSDPGMAQRAPGNPVLYAQCWLQQVFPETDLRLVNTLTDSEDISSCLVWQEDAESAPVRPGLFSRLVDTIIQQQCIRELADGVRAEHLAPYRLIFLEGALYLVGEQHGRIVVLPLSGITAITVLSEGFERRGYGMSTHPSGGLHPGAASFPGHARRDGCIPFCATFNRGEEPCCN</sequence>
<evidence type="ECO:0000313" key="2">
    <source>
        <dbReference type="Proteomes" id="UP000255106"/>
    </source>
</evidence>